<keyword evidence="6" id="KW-1185">Reference proteome</keyword>
<dbReference type="PANTHER" id="PTHR23132">
    <property type="entry name" value="D-ALANINE--D-ALANINE LIGASE"/>
    <property type="match status" value="1"/>
</dbReference>
<gene>
    <name evidence="5" type="ORF">Z520_01747</name>
</gene>
<feature type="domain" description="ATP-grasp" evidence="4">
    <location>
        <begin position="135"/>
        <end position="350"/>
    </location>
</feature>
<dbReference type="GeneID" id="27707493"/>
<dbReference type="InterPro" id="IPR013815">
    <property type="entry name" value="ATP_grasp_subdomain_1"/>
</dbReference>
<name>A0A0D2KIH1_9EURO</name>
<dbReference type="PROSITE" id="PS50975">
    <property type="entry name" value="ATP_GRASP"/>
    <property type="match status" value="1"/>
</dbReference>
<dbReference type="RefSeq" id="XP_016637402.1">
    <property type="nucleotide sequence ID" value="XM_016772263.1"/>
</dbReference>
<dbReference type="GO" id="GO:0005524">
    <property type="term" value="F:ATP binding"/>
    <property type="evidence" value="ECO:0007669"/>
    <property type="project" value="UniProtKB-UniRule"/>
</dbReference>
<dbReference type="Proteomes" id="UP000053411">
    <property type="component" value="Unassembled WGS sequence"/>
</dbReference>
<keyword evidence="3" id="KW-0547">Nucleotide-binding</keyword>
<dbReference type="STRING" id="1442371.A0A0D2KIH1"/>
<evidence type="ECO:0000256" key="3">
    <source>
        <dbReference type="PROSITE-ProRule" id="PRU00409"/>
    </source>
</evidence>
<dbReference type="Gene3D" id="3.30.1490.20">
    <property type="entry name" value="ATP-grasp fold, A domain"/>
    <property type="match status" value="1"/>
</dbReference>
<dbReference type="PANTHER" id="PTHR23132:SF23">
    <property type="entry name" value="D-ALANINE--D-ALANINE LIGASE B"/>
    <property type="match status" value="1"/>
</dbReference>
<proteinExistence type="inferred from homology"/>
<protein>
    <recommendedName>
        <fullName evidence="4">ATP-grasp domain-containing protein</fullName>
    </recommendedName>
</protein>
<dbReference type="GO" id="GO:0046872">
    <property type="term" value="F:metal ion binding"/>
    <property type="evidence" value="ECO:0007669"/>
    <property type="project" value="InterPro"/>
</dbReference>
<keyword evidence="2" id="KW-0436">Ligase</keyword>
<dbReference type="InterPro" id="IPR011095">
    <property type="entry name" value="Dala_Dala_lig_C"/>
</dbReference>
<accession>A0A0D2KIH1</accession>
<comment type="similarity">
    <text evidence="1">Belongs to the D-alanine--D-alanine ligase family.</text>
</comment>
<evidence type="ECO:0000256" key="2">
    <source>
        <dbReference type="ARBA" id="ARBA00022598"/>
    </source>
</evidence>
<dbReference type="GO" id="GO:0008716">
    <property type="term" value="F:D-alanine-D-alanine ligase activity"/>
    <property type="evidence" value="ECO:0007669"/>
    <property type="project" value="InterPro"/>
</dbReference>
<evidence type="ECO:0000256" key="1">
    <source>
        <dbReference type="ARBA" id="ARBA00010871"/>
    </source>
</evidence>
<dbReference type="InterPro" id="IPR011761">
    <property type="entry name" value="ATP-grasp"/>
</dbReference>
<dbReference type="Pfam" id="PF07478">
    <property type="entry name" value="Dala_Dala_lig_C"/>
    <property type="match status" value="1"/>
</dbReference>
<dbReference type="EMBL" id="KN848063">
    <property type="protein sequence ID" value="KIY03280.1"/>
    <property type="molecule type" value="Genomic_DNA"/>
</dbReference>
<evidence type="ECO:0000313" key="5">
    <source>
        <dbReference type="EMBL" id="KIY03280.1"/>
    </source>
</evidence>
<reference evidence="5 6" key="1">
    <citation type="submission" date="2015-01" db="EMBL/GenBank/DDBJ databases">
        <title>The Genome Sequence of Fonsecaea multimorphosa CBS 102226.</title>
        <authorList>
            <consortium name="The Broad Institute Genomics Platform"/>
            <person name="Cuomo C."/>
            <person name="de Hoog S."/>
            <person name="Gorbushina A."/>
            <person name="Stielow B."/>
            <person name="Teixiera M."/>
            <person name="Abouelleil A."/>
            <person name="Chapman S.B."/>
            <person name="Priest M."/>
            <person name="Young S.K."/>
            <person name="Wortman J."/>
            <person name="Nusbaum C."/>
            <person name="Birren B."/>
        </authorList>
    </citation>
    <scope>NUCLEOTIDE SEQUENCE [LARGE SCALE GENOMIC DNA]</scope>
    <source>
        <strain evidence="5 6">CBS 102226</strain>
    </source>
</reference>
<dbReference type="AlphaFoldDB" id="A0A0D2KIH1"/>
<keyword evidence="3" id="KW-0067">ATP-binding</keyword>
<dbReference type="Gene3D" id="3.30.470.20">
    <property type="entry name" value="ATP-grasp fold, B domain"/>
    <property type="match status" value="1"/>
</dbReference>
<sequence length="363" mass="39858">MVHSPSTALRVAVLYQACDPPEVNGVRKPKKPGGYQDSGADIAYVLASRKDVHVIVAERNPDPKRDGGWCYPDTEAGILSAIERGANILWANTILFASHPLQTSSALDKYAAEMKVVGQPPRFVQQYDDKNYVNNLLRKHGGFTVPRSWTLDSTSSLSLETLPYPIVAKPIRGRGSHGVKVCRNSSDLSAHLSVLFKESPIAMAEEYLSGQEATITVMPPSEDREGYYALPLVVRFNHQDGIAPYNGVVAVTANSKALTPHEAAANPRYQEISKECEEVARLLRVTAPIRIDVRQLTEATDSQFAIFDVNMKPNMTGPGRPGREDQASLTAMAASALGWDYPELLVKMLKSARTLQDLRQMDV</sequence>
<organism evidence="5 6">
    <name type="scientific">Fonsecaea multimorphosa CBS 102226</name>
    <dbReference type="NCBI Taxonomy" id="1442371"/>
    <lineage>
        <taxon>Eukaryota</taxon>
        <taxon>Fungi</taxon>
        <taxon>Dikarya</taxon>
        <taxon>Ascomycota</taxon>
        <taxon>Pezizomycotina</taxon>
        <taxon>Eurotiomycetes</taxon>
        <taxon>Chaetothyriomycetidae</taxon>
        <taxon>Chaetothyriales</taxon>
        <taxon>Herpotrichiellaceae</taxon>
        <taxon>Fonsecaea</taxon>
    </lineage>
</organism>
<evidence type="ECO:0000313" key="6">
    <source>
        <dbReference type="Proteomes" id="UP000053411"/>
    </source>
</evidence>
<dbReference type="SUPFAM" id="SSF56059">
    <property type="entry name" value="Glutathione synthetase ATP-binding domain-like"/>
    <property type="match status" value="1"/>
</dbReference>
<evidence type="ECO:0000259" key="4">
    <source>
        <dbReference type="PROSITE" id="PS50975"/>
    </source>
</evidence>
<dbReference type="OrthoDB" id="422362at2759"/>
<dbReference type="VEuPathDB" id="FungiDB:Z520_01747"/>